<dbReference type="Proteomes" id="UP001248067">
    <property type="component" value="Unassembled WGS sequence"/>
</dbReference>
<organism evidence="3 4">
    <name type="scientific">Burkholderia pseudomultivorans</name>
    <dbReference type="NCBI Taxonomy" id="1207504"/>
    <lineage>
        <taxon>Bacteria</taxon>
        <taxon>Pseudomonadati</taxon>
        <taxon>Pseudomonadota</taxon>
        <taxon>Betaproteobacteria</taxon>
        <taxon>Burkholderiales</taxon>
        <taxon>Burkholderiaceae</taxon>
        <taxon>Burkholderia</taxon>
        <taxon>Burkholderia cepacia complex</taxon>
    </lineage>
</organism>
<keyword evidence="1 3" id="KW-0560">Oxidoreductase</keyword>
<sequence>MTIELKTVDIKPLRHTFAHVARQIGGDKTATRYQEGMMGAQPEVNFHYRPTWDPDHEIFDASRTAIRMANWYALKDPRQFYYASWATARARQQDTMESNFEFVESRRMIDLMPDDVAAHALDILVPLRHAAWGANMNNAQICALGYGTALTGAAMFHAMDNLGVAQYLTRLALSMAGPDALDAAKAAWQMDPAWQPLRRYVEDTFVVGDPIELFVAQNLALDGLLYPLVYDRFVDERIPLAGGSAVAMLTAFMPEWHTESNRWVDAVVKTMAAESDDNRALLARWTRDWAARATDALAPVAARALHDAGGAALDEAGEQFRTRIDKLGLAL</sequence>
<dbReference type="Pfam" id="PF02332">
    <property type="entry name" value="Phenol_Hydrox"/>
    <property type="match status" value="1"/>
</dbReference>
<dbReference type="EC" id="1.14.13.7" evidence="3"/>
<gene>
    <name evidence="3" type="primary">mphL</name>
    <name evidence="3" type="ORF">FEQ00_03188</name>
</gene>
<protein>
    <submittedName>
        <fullName evidence="3">Phenol hydroxylase P1 protein</fullName>
        <ecNumber evidence="3">1.14.13.7</ecNumber>
    </submittedName>
</protein>
<proteinExistence type="predicted"/>
<dbReference type="GO" id="GO:0018662">
    <property type="term" value="F:phenol 2-monooxygenase activity"/>
    <property type="evidence" value="ECO:0007669"/>
    <property type="project" value="UniProtKB-EC"/>
</dbReference>
<evidence type="ECO:0000256" key="1">
    <source>
        <dbReference type="ARBA" id="ARBA00023002"/>
    </source>
</evidence>
<dbReference type="InterPro" id="IPR012348">
    <property type="entry name" value="RNR-like"/>
</dbReference>
<keyword evidence="4" id="KW-1185">Reference proteome</keyword>
<dbReference type="PIRSF" id="PIRSF000040">
    <property type="entry name" value="MMOH_comp"/>
    <property type="match status" value="1"/>
</dbReference>
<dbReference type="RefSeq" id="WP_175896815.1">
    <property type="nucleotide sequence ID" value="NZ_CADFDQ010000024.1"/>
</dbReference>
<dbReference type="SUPFAM" id="SSF47240">
    <property type="entry name" value="Ferritin-like"/>
    <property type="match status" value="1"/>
</dbReference>
<keyword evidence="2" id="KW-0503">Monooxygenase</keyword>
<reference evidence="3 4" key="1">
    <citation type="submission" date="2019-06" db="EMBL/GenBank/DDBJ databases">
        <title>Evolution of Burkholderia multivorans in the lungs of Cystic Fibrosis patients.</title>
        <authorList>
            <person name="Moreira L.M."/>
        </authorList>
    </citation>
    <scope>NUCLEOTIDE SEQUENCE [LARGE SCALE GENOMIC DNA]</scope>
    <source>
        <strain evidence="3 4">VC13239</strain>
    </source>
</reference>
<accession>A0ABU2E4I8</accession>
<dbReference type="InterPro" id="IPR003430">
    <property type="entry name" value="Phenol_Hydrox"/>
</dbReference>
<evidence type="ECO:0000313" key="3">
    <source>
        <dbReference type="EMBL" id="MDR8754764.1"/>
    </source>
</evidence>
<dbReference type="Gene3D" id="1.10.620.20">
    <property type="entry name" value="Ribonucleotide Reductase, subunit A"/>
    <property type="match status" value="1"/>
</dbReference>
<dbReference type="EMBL" id="VJSY01000022">
    <property type="protein sequence ID" value="MDR8754764.1"/>
    <property type="molecule type" value="Genomic_DNA"/>
</dbReference>
<dbReference type="InterPro" id="IPR009078">
    <property type="entry name" value="Ferritin-like_SF"/>
</dbReference>
<evidence type="ECO:0000313" key="4">
    <source>
        <dbReference type="Proteomes" id="UP001248067"/>
    </source>
</evidence>
<dbReference type="InterPro" id="IPR012078">
    <property type="entry name" value="MP_mOase_hydro"/>
</dbReference>
<comment type="caution">
    <text evidence="3">The sequence shown here is derived from an EMBL/GenBank/DDBJ whole genome shotgun (WGS) entry which is preliminary data.</text>
</comment>
<evidence type="ECO:0000256" key="2">
    <source>
        <dbReference type="ARBA" id="ARBA00023033"/>
    </source>
</evidence>
<name>A0ABU2E4I8_9BURK</name>